<dbReference type="AlphaFoldDB" id="A0A517Q3S9"/>
<keyword evidence="4" id="KW-1185">Reference proteome</keyword>
<protein>
    <submittedName>
        <fullName evidence="3">FecR protein</fullName>
    </submittedName>
</protein>
<dbReference type="Pfam" id="PF04773">
    <property type="entry name" value="FecR"/>
    <property type="match status" value="1"/>
</dbReference>
<evidence type="ECO:0000259" key="2">
    <source>
        <dbReference type="Pfam" id="PF04773"/>
    </source>
</evidence>
<feature type="transmembrane region" description="Helical" evidence="1">
    <location>
        <begin position="97"/>
        <end position="120"/>
    </location>
</feature>
<evidence type="ECO:0000256" key="1">
    <source>
        <dbReference type="SAM" id="Phobius"/>
    </source>
</evidence>
<reference evidence="3 4" key="1">
    <citation type="submission" date="2019-03" db="EMBL/GenBank/DDBJ databases">
        <title>Deep-cultivation of Planctomycetes and their phenomic and genomic characterization uncovers novel biology.</title>
        <authorList>
            <person name="Wiegand S."/>
            <person name="Jogler M."/>
            <person name="Boedeker C."/>
            <person name="Pinto D."/>
            <person name="Vollmers J."/>
            <person name="Rivas-Marin E."/>
            <person name="Kohn T."/>
            <person name="Peeters S.H."/>
            <person name="Heuer A."/>
            <person name="Rast P."/>
            <person name="Oberbeckmann S."/>
            <person name="Bunk B."/>
            <person name="Jeske O."/>
            <person name="Meyerdierks A."/>
            <person name="Storesund J.E."/>
            <person name="Kallscheuer N."/>
            <person name="Luecker S."/>
            <person name="Lage O.M."/>
            <person name="Pohl T."/>
            <person name="Merkel B.J."/>
            <person name="Hornburger P."/>
            <person name="Mueller R.-W."/>
            <person name="Bruemmer F."/>
            <person name="Labrenz M."/>
            <person name="Spormann A.M."/>
            <person name="Op den Camp H."/>
            <person name="Overmann J."/>
            <person name="Amann R."/>
            <person name="Jetten M.S.M."/>
            <person name="Mascher T."/>
            <person name="Medema M.H."/>
            <person name="Devos D.P."/>
            <person name="Kaster A.-K."/>
            <person name="Ovreas L."/>
            <person name="Rohde M."/>
            <person name="Galperin M.Y."/>
            <person name="Jogler C."/>
        </authorList>
    </citation>
    <scope>NUCLEOTIDE SEQUENCE [LARGE SCALE GENOMIC DNA]</scope>
    <source>
        <strain evidence="3 4">Enr10</strain>
    </source>
</reference>
<sequence length="586" mass="64497">MNSPDETLRNELATLTSRLMADELTTDEDARLTEILNAHPELIDEYADQLHLDQLLSTNLYAAVPDGISLETLEADAVTEDAPVVVKATAAGAAGSGFGYLAQVSVVVVLLLLVGGAFWLQNREQSELPEESVVNTPRRLLELPAVKFVGMLLDTEDAVWEDEELGDDIAYGTRFAAGKQLWLKSGIARIRFESGAGVVLEGPAQIELRSSLNAKLNYGKLAAYVPDEAHGFTVDTPKMEIVDQGTRFGTVVDPFGKAEVHVFEGEVDIKPKAQAEQPRILKASQAVLFTRGNTQGADIRVTPTKFADVPTPEQLVAAKSGNYPPLEAVPFEAEAPFNEFALLHINTALPKNILAGEAFEYRATSLSEQTGGVGFSHEGWWADPNFTRLMVPEQRMQWGGLEGGPMVLQSRGHHHAYPSLAHRMARKLAEPLPEEFYFSLLVKYEGLDEDDFFGLWFDESLGGMGTSHSRVPTVGIKEGKWFARFSVKNERFLEQPINNQTNLLVGRLSFHGKTGHPDYLSLWINPTGERSETPDVRVHYTFAGKCLESINAVGVRIGQYTEVSDSLFLDRLVIGKTFESVTQPPE</sequence>
<dbReference type="InterPro" id="IPR006860">
    <property type="entry name" value="FecR"/>
</dbReference>
<dbReference type="PANTHER" id="PTHR30273:SF2">
    <property type="entry name" value="PROTEIN FECR"/>
    <property type="match status" value="1"/>
</dbReference>
<name>A0A517Q3S9_9PLAN</name>
<organism evidence="3 4">
    <name type="scientific">Gimesia panareensis</name>
    <dbReference type="NCBI Taxonomy" id="2527978"/>
    <lineage>
        <taxon>Bacteria</taxon>
        <taxon>Pseudomonadati</taxon>
        <taxon>Planctomycetota</taxon>
        <taxon>Planctomycetia</taxon>
        <taxon>Planctomycetales</taxon>
        <taxon>Planctomycetaceae</taxon>
        <taxon>Gimesia</taxon>
    </lineage>
</organism>
<dbReference type="Proteomes" id="UP000315647">
    <property type="component" value="Chromosome"/>
</dbReference>
<keyword evidence="1" id="KW-0812">Transmembrane</keyword>
<gene>
    <name evidence="3" type="ORF">Enr10x_15690</name>
</gene>
<keyword evidence="1" id="KW-0472">Membrane</keyword>
<dbReference type="GO" id="GO:0016989">
    <property type="term" value="F:sigma factor antagonist activity"/>
    <property type="evidence" value="ECO:0007669"/>
    <property type="project" value="TreeGrafter"/>
</dbReference>
<keyword evidence="1" id="KW-1133">Transmembrane helix</keyword>
<dbReference type="Gene3D" id="2.60.120.1440">
    <property type="match status" value="1"/>
</dbReference>
<proteinExistence type="predicted"/>
<dbReference type="InterPro" id="IPR012373">
    <property type="entry name" value="Ferrdict_sens_TM"/>
</dbReference>
<dbReference type="EMBL" id="CP037421">
    <property type="protein sequence ID" value="QDT26268.1"/>
    <property type="molecule type" value="Genomic_DNA"/>
</dbReference>
<evidence type="ECO:0000313" key="3">
    <source>
        <dbReference type="EMBL" id="QDT26268.1"/>
    </source>
</evidence>
<feature type="domain" description="FecR protein" evidence="2">
    <location>
        <begin position="186"/>
        <end position="267"/>
    </location>
</feature>
<dbReference type="RefSeq" id="WP_145448615.1">
    <property type="nucleotide sequence ID" value="NZ_CP037421.1"/>
</dbReference>
<accession>A0A517Q3S9</accession>
<evidence type="ECO:0000313" key="4">
    <source>
        <dbReference type="Proteomes" id="UP000315647"/>
    </source>
</evidence>
<dbReference type="PANTHER" id="PTHR30273">
    <property type="entry name" value="PERIPLASMIC SIGNAL SENSOR AND SIGMA FACTOR ACTIVATOR FECR-RELATED"/>
    <property type="match status" value="1"/>
</dbReference>